<dbReference type="InterPro" id="IPR013785">
    <property type="entry name" value="Aldolase_TIM"/>
</dbReference>
<evidence type="ECO:0000313" key="2">
    <source>
        <dbReference type="EMBL" id="KAF7334919.1"/>
    </source>
</evidence>
<reference evidence="2" key="1">
    <citation type="submission" date="2020-05" db="EMBL/GenBank/DDBJ databases">
        <title>Mycena genomes resolve the evolution of fungal bioluminescence.</title>
        <authorList>
            <person name="Tsai I.J."/>
        </authorList>
    </citation>
    <scope>NUCLEOTIDE SEQUENCE</scope>
    <source>
        <strain evidence="2">CCC161011</strain>
    </source>
</reference>
<keyword evidence="3" id="KW-1185">Reference proteome</keyword>
<dbReference type="InterPro" id="IPR036112">
    <property type="entry name" value="ComA_synth_sf"/>
</dbReference>
<dbReference type="AlphaFoldDB" id="A0A8H6X650"/>
<dbReference type="Pfam" id="PF02679">
    <property type="entry name" value="ComA"/>
    <property type="match status" value="2"/>
</dbReference>
<dbReference type="EMBL" id="JACAZI010000025">
    <property type="protein sequence ID" value="KAF7334919.1"/>
    <property type="molecule type" value="Genomic_DNA"/>
</dbReference>
<dbReference type="Gene3D" id="3.20.20.70">
    <property type="entry name" value="Aldolase class I"/>
    <property type="match status" value="1"/>
</dbReference>
<organism evidence="2 3">
    <name type="scientific">Mycena venus</name>
    <dbReference type="NCBI Taxonomy" id="2733690"/>
    <lineage>
        <taxon>Eukaryota</taxon>
        <taxon>Fungi</taxon>
        <taxon>Dikarya</taxon>
        <taxon>Basidiomycota</taxon>
        <taxon>Agaricomycotina</taxon>
        <taxon>Agaricomycetes</taxon>
        <taxon>Agaricomycetidae</taxon>
        <taxon>Agaricales</taxon>
        <taxon>Marasmiineae</taxon>
        <taxon>Mycenaceae</taxon>
        <taxon>Mycena</taxon>
    </lineage>
</organism>
<dbReference type="PANTHER" id="PTHR48413">
    <property type="match status" value="1"/>
</dbReference>
<gene>
    <name evidence="2" type="ORF">MVEN_02241600</name>
</gene>
<dbReference type="Proteomes" id="UP000620124">
    <property type="component" value="Unassembled WGS sequence"/>
</dbReference>
<protein>
    <submittedName>
        <fullName evidence="2">Phosphosulfolactate synthase</fullName>
    </submittedName>
</protein>
<evidence type="ECO:0000256" key="1">
    <source>
        <dbReference type="ARBA" id="ARBA00010424"/>
    </source>
</evidence>
<evidence type="ECO:0000313" key="3">
    <source>
        <dbReference type="Proteomes" id="UP000620124"/>
    </source>
</evidence>
<sequence length="163" mass="17956">MKDPVRTVDRYLARLKHLGLDVVEISTGFLSLPLDDWLRLVDRVHSAGLIAKPGIEIQFGAGGDTAAADLESMGTSDLSKVVNLGRRFINEAGVERIMVESSDVLDWLGLQAPALAWLRASLVESEGITENVKGWRTDVIQRILKELPSEKVMFEAADPQVFN</sequence>
<dbReference type="SUPFAM" id="SSF102110">
    <property type="entry name" value="(2r)-phospho-3-sulfolactate synthase ComA"/>
    <property type="match status" value="1"/>
</dbReference>
<name>A0A8H6X650_9AGAR</name>
<accession>A0A8H6X650</accession>
<comment type="similarity">
    <text evidence="1">Belongs to the phosphosulfolactate synthase family.</text>
</comment>
<dbReference type="PANTHER" id="PTHR48413:SF1">
    <property type="entry name" value="PROTEIN HEAT-STRESS-ASSOCIATED 32"/>
    <property type="match status" value="1"/>
</dbReference>
<dbReference type="InterPro" id="IPR003830">
    <property type="entry name" value="ComA_synth"/>
</dbReference>
<proteinExistence type="inferred from homology"/>
<comment type="caution">
    <text evidence="2">The sequence shown here is derived from an EMBL/GenBank/DDBJ whole genome shotgun (WGS) entry which is preliminary data.</text>
</comment>
<dbReference type="OrthoDB" id="47007at2759"/>